<evidence type="ECO:0000313" key="2">
    <source>
        <dbReference type="EMBL" id="KCZ85262.1"/>
    </source>
</evidence>
<comment type="caution">
    <text evidence="2">The sequence shown here is derived from an EMBL/GenBank/DDBJ whole genome shotgun (WGS) entry which is preliminary data.</text>
</comment>
<protein>
    <recommendedName>
        <fullName evidence="4">Flagellar assembly protein FliH/Type III secretion system HrpE domain-containing protein</fullName>
    </recommendedName>
</protein>
<organism evidence="2 3">
    <name type="scientific">Hyphomonas adhaerens MHS-3</name>
    <dbReference type="NCBI Taxonomy" id="1280949"/>
    <lineage>
        <taxon>Bacteria</taxon>
        <taxon>Pseudomonadati</taxon>
        <taxon>Pseudomonadota</taxon>
        <taxon>Alphaproteobacteria</taxon>
        <taxon>Hyphomonadales</taxon>
        <taxon>Hyphomonadaceae</taxon>
        <taxon>Hyphomonas</taxon>
    </lineage>
</organism>
<evidence type="ECO:0000256" key="1">
    <source>
        <dbReference type="SAM" id="MobiDB-lite"/>
    </source>
</evidence>
<dbReference type="RefSeq" id="WP_035570026.1">
    <property type="nucleotide sequence ID" value="NZ_ARYH01000001.1"/>
</dbReference>
<proteinExistence type="predicted"/>
<feature type="compositionally biased region" description="Basic and acidic residues" evidence="1">
    <location>
        <begin position="11"/>
        <end position="25"/>
    </location>
</feature>
<sequence>MSSALLSNLPRFDRDDQTHPAEQLKRMLGQMQAAAARPTATTSQPETPPEEEEEASSSEDIGPRLAEVESLINQLSSTLVRIEGEARDHSVQVTQALAARLFPELSRQFLADEIARHLPDLVPASVPTLEIRAQQEMLDKLDPIIARESSLAGRCKLVPAETAGEPRVLVSWKTGGVTFDFEGLLAACLAHLDPSHTMIEE</sequence>
<dbReference type="Proteomes" id="UP000027446">
    <property type="component" value="Unassembled WGS sequence"/>
</dbReference>
<evidence type="ECO:0008006" key="4">
    <source>
        <dbReference type="Google" id="ProtNLM"/>
    </source>
</evidence>
<feature type="compositionally biased region" description="Acidic residues" evidence="1">
    <location>
        <begin position="48"/>
        <end position="57"/>
    </location>
</feature>
<dbReference type="STRING" id="1280949.HAD_06255"/>
<dbReference type="OrthoDB" id="7628610at2"/>
<evidence type="ECO:0000313" key="3">
    <source>
        <dbReference type="Proteomes" id="UP000027446"/>
    </source>
</evidence>
<dbReference type="EMBL" id="ARYH01000001">
    <property type="protein sequence ID" value="KCZ85262.1"/>
    <property type="molecule type" value="Genomic_DNA"/>
</dbReference>
<dbReference type="PATRIC" id="fig|1280949.3.peg.1272"/>
<feature type="region of interest" description="Disordered" evidence="1">
    <location>
        <begin position="1"/>
        <end position="60"/>
    </location>
</feature>
<keyword evidence="3" id="KW-1185">Reference proteome</keyword>
<dbReference type="AlphaFoldDB" id="A0A069E5D2"/>
<accession>A0A069E5D2</accession>
<gene>
    <name evidence="2" type="ORF">HAD_06255</name>
</gene>
<dbReference type="eggNOG" id="ENOG5032HDB">
    <property type="taxonomic scope" value="Bacteria"/>
</dbReference>
<name>A0A069E5D2_9PROT</name>
<reference evidence="2 3" key="1">
    <citation type="journal article" date="2014" name="Antonie Van Leeuwenhoek">
        <title>Hyphomonas beringensis sp. nov. and Hyphomonas chukchiensis sp. nov., isolated from surface seawater of the Bering Sea and Chukchi Sea.</title>
        <authorList>
            <person name="Li C."/>
            <person name="Lai Q."/>
            <person name="Li G."/>
            <person name="Dong C."/>
            <person name="Wang J."/>
            <person name="Liao Y."/>
            <person name="Shao Z."/>
        </authorList>
    </citation>
    <scope>NUCLEOTIDE SEQUENCE [LARGE SCALE GENOMIC DNA]</scope>
    <source>
        <strain evidence="2 3">MHS-3</strain>
    </source>
</reference>